<comment type="caution">
    <text evidence="2">The sequence shown here is derived from an EMBL/GenBank/DDBJ whole genome shotgun (WGS) entry which is preliminary data.</text>
</comment>
<evidence type="ECO:0000313" key="2">
    <source>
        <dbReference type="EMBL" id="TWB76137.1"/>
    </source>
</evidence>
<reference evidence="2 3" key="1">
    <citation type="submission" date="2019-06" db="EMBL/GenBank/DDBJ databases">
        <title>Genomic Encyclopedia of Type Strains, Phase IV (KMG-V): Genome sequencing to study the core and pangenomes of soil and plant-associated prokaryotes.</title>
        <authorList>
            <person name="Whitman W."/>
        </authorList>
    </citation>
    <scope>NUCLEOTIDE SEQUENCE [LARGE SCALE GENOMIC DNA]</scope>
    <source>
        <strain evidence="2 3">BR 10556</strain>
    </source>
</reference>
<sequence>MRSALALPAISAAVIAPADEPANQSIEGEAGIRASNAPP</sequence>
<dbReference type="EMBL" id="VITW01000004">
    <property type="protein sequence ID" value="TWB76137.1"/>
    <property type="molecule type" value="Genomic_DNA"/>
</dbReference>
<keyword evidence="3" id="KW-1185">Reference proteome</keyword>
<dbReference type="Proteomes" id="UP000315914">
    <property type="component" value="Unassembled WGS sequence"/>
</dbReference>
<organism evidence="2 3">
    <name type="scientific">Bradyrhizobium sacchari</name>
    <dbReference type="NCBI Taxonomy" id="1399419"/>
    <lineage>
        <taxon>Bacteria</taxon>
        <taxon>Pseudomonadati</taxon>
        <taxon>Pseudomonadota</taxon>
        <taxon>Alphaproteobacteria</taxon>
        <taxon>Hyphomicrobiales</taxon>
        <taxon>Nitrobacteraceae</taxon>
        <taxon>Bradyrhizobium</taxon>
    </lineage>
</organism>
<gene>
    <name evidence="2" type="ORF">FBZ95_104317</name>
</gene>
<proteinExistence type="predicted"/>
<name>A0A560JYN9_9BRAD</name>
<feature type="region of interest" description="Disordered" evidence="1">
    <location>
        <begin position="19"/>
        <end position="39"/>
    </location>
</feature>
<evidence type="ECO:0000313" key="3">
    <source>
        <dbReference type="Proteomes" id="UP000315914"/>
    </source>
</evidence>
<accession>A0A560JYN9</accession>
<evidence type="ECO:0000256" key="1">
    <source>
        <dbReference type="SAM" id="MobiDB-lite"/>
    </source>
</evidence>
<protein>
    <submittedName>
        <fullName evidence="2">Uncharacterized protein</fullName>
    </submittedName>
</protein>
<dbReference type="AlphaFoldDB" id="A0A560JYN9"/>